<dbReference type="InterPro" id="IPR001155">
    <property type="entry name" value="OxRdtase_FMN_N"/>
</dbReference>
<organism evidence="12 13">
    <name type="scientific">Cellulomonas avistercoris</name>
    <dbReference type="NCBI Taxonomy" id="2762242"/>
    <lineage>
        <taxon>Bacteria</taxon>
        <taxon>Bacillati</taxon>
        <taxon>Actinomycetota</taxon>
        <taxon>Actinomycetes</taxon>
        <taxon>Micrococcales</taxon>
        <taxon>Cellulomonadaceae</taxon>
        <taxon>Cellulomonas</taxon>
    </lineage>
</organism>
<keyword evidence="9" id="KW-0411">Iron-sulfur</keyword>
<dbReference type="InterPro" id="IPR023753">
    <property type="entry name" value="FAD/NAD-binding_dom"/>
</dbReference>
<dbReference type="PANTHER" id="PTHR42917:SF2">
    <property type="entry name" value="2,4-DIENOYL-COA REDUCTASE [(2E)-ENOYL-COA-PRODUCING]"/>
    <property type="match status" value="1"/>
</dbReference>
<comment type="cofactor">
    <cofactor evidence="1">
        <name>FMN</name>
        <dbReference type="ChEBI" id="CHEBI:58210"/>
    </cofactor>
</comment>
<keyword evidence="6" id="KW-0479">Metal-binding</keyword>
<dbReference type="InterPro" id="IPR013785">
    <property type="entry name" value="Aldolase_TIM"/>
</dbReference>
<evidence type="ECO:0000256" key="4">
    <source>
        <dbReference type="ARBA" id="ARBA00022630"/>
    </source>
</evidence>
<evidence type="ECO:0000256" key="6">
    <source>
        <dbReference type="ARBA" id="ARBA00022723"/>
    </source>
</evidence>
<dbReference type="PANTHER" id="PTHR42917">
    <property type="entry name" value="2,4-DIENOYL-COA REDUCTASE"/>
    <property type="match status" value="1"/>
</dbReference>
<dbReference type="SUPFAM" id="SSF51395">
    <property type="entry name" value="FMN-linked oxidoreductases"/>
    <property type="match status" value="1"/>
</dbReference>
<gene>
    <name evidence="12" type="ORF">H9657_02620</name>
</gene>
<evidence type="ECO:0000259" key="10">
    <source>
        <dbReference type="Pfam" id="PF00724"/>
    </source>
</evidence>
<keyword evidence="8" id="KW-0408">Iron</keyword>
<dbReference type="Gene3D" id="3.20.20.70">
    <property type="entry name" value="Aldolase class I"/>
    <property type="match status" value="1"/>
</dbReference>
<evidence type="ECO:0000313" key="13">
    <source>
        <dbReference type="Proteomes" id="UP000604241"/>
    </source>
</evidence>
<reference evidence="12 13" key="1">
    <citation type="submission" date="2020-08" db="EMBL/GenBank/DDBJ databases">
        <title>A Genomic Blueprint of the Chicken Gut Microbiome.</title>
        <authorList>
            <person name="Gilroy R."/>
            <person name="Ravi A."/>
            <person name="Getino M."/>
            <person name="Pursley I."/>
            <person name="Horton D.L."/>
            <person name="Alikhan N.-F."/>
            <person name="Baker D."/>
            <person name="Gharbi K."/>
            <person name="Hall N."/>
            <person name="Watson M."/>
            <person name="Adriaenssens E.M."/>
            <person name="Foster-Nyarko E."/>
            <person name="Jarju S."/>
            <person name="Secka A."/>
            <person name="Antonio M."/>
            <person name="Oren A."/>
            <person name="Chaudhuri R."/>
            <person name="La Ragione R.M."/>
            <person name="Hildebrand F."/>
            <person name="Pallen M.J."/>
        </authorList>
    </citation>
    <scope>NUCLEOTIDE SEQUENCE [LARGE SCALE GENOMIC DNA]</scope>
    <source>
        <strain evidence="12 13">Sa3CUA2</strain>
    </source>
</reference>
<evidence type="ECO:0000256" key="3">
    <source>
        <dbReference type="ARBA" id="ARBA00011048"/>
    </source>
</evidence>
<accession>A0ABR8Q9S1</accession>
<evidence type="ECO:0000256" key="1">
    <source>
        <dbReference type="ARBA" id="ARBA00001917"/>
    </source>
</evidence>
<dbReference type="Gene3D" id="3.50.50.60">
    <property type="entry name" value="FAD/NAD(P)-binding domain"/>
    <property type="match status" value="1"/>
</dbReference>
<evidence type="ECO:0000313" key="12">
    <source>
        <dbReference type="EMBL" id="MBD7917172.1"/>
    </source>
</evidence>
<dbReference type="Pfam" id="PF00724">
    <property type="entry name" value="Oxidored_FMN"/>
    <property type="match status" value="1"/>
</dbReference>
<evidence type="ECO:0000259" key="11">
    <source>
        <dbReference type="Pfam" id="PF07992"/>
    </source>
</evidence>
<keyword evidence="4" id="KW-0285">Flavoprotein</keyword>
<evidence type="ECO:0000256" key="2">
    <source>
        <dbReference type="ARBA" id="ARBA00001966"/>
    </source>
</evidence>
<name>A0ABR8Q9S1_9CELL</name>
<dbReference type="RefSeq" id="WP_191780076.1">
    <property type="nucleotide sequence ID" value="NZ_JACSQV010000002.1"/>
</dbReference>
<dbReference type="Pfam" id="PF07992">
    <property type="entry name" value="Pyr_redox_2"/>
    <property type="match status" value="1"/>
</dbReference>
<dbReference type="Proteomes" id="UP000604241">
    <property type="component" value="Unassembled WGS sequence"/>
</dbReference>
<comment type="cofactor">
    <cofactor evidence="2">
        <name>[4Fe-4S] cluster</name>
        <dbReference type="ChEBI" id="CHEBI:49883"/>
    </cofactor>
</comment>
<dbReference type="InterPro" id="IPR036188">
    <property type="entry name" value="FAD/NAD-bd_sf"/>
</dbReference>
<keyword evidence="13" id="KW-1185">Reference proteome</keyword>
<keyword evidence="5" id="KW-0288">FMN</keyword>
<evidence type="ECO:0000256" key="5">
    <source>
        <dbReference type="ARBA" id="ARBA00022643"/>
    </source>
</evidence>
<evidence type="ECO:0000256" key="7">
    <source>
        <dbReference type="ARBA" id="ARBA00023002"/>
    </source>
</evidence>
<dbReference type="Gene3D" id="3.40.50.720">
    <property type="entry name" value="NAD(P)-binding Rossmann-like Domain"/>
    <property type="match status" value="1"/>
</dbReference>
<evidence type="ECO:0000256" key="9">
    <source>
        <dbReference type="ARBA" id="ARBA00023014"/>
    </source>
</evidence>
<feature type="domain" description="NADH:flavin oxidoreductase/NADH oxidase N-terminal" evidence="10">
    <location>
        <begin position="6"/>
        <end position="332"/>
    </location>
</feature>
<dbReference type="InterPro" id="IPR051793">
    <property type="entry name" value="NADH:flavin_oxidoreductase"/>
</dbReference>
<dbReference type="CDD" id="cd02803">
    <property type="entry name" value="OYE_like_FMN_family"/>
    <property type="match status" value="1"/>
</dbReference>
<proteinExistence type="inferred from homology"/>
<comment type="similarity">
    <text evidence="3">In the N-terminal section; belongs to the NADH:flavin oxidoreductase/NADH oxidase family.</text>
</comment>
<dbReference type="PRINTS" id="PR00368">
    <property type="entry name" value="FADPNR"/>
</dbReference>
<comment type="caution">
    <text evidence="12">The sequence shown here is derived from an EMBL/GenBank/DDBJ whole genome shotgun (WGS) entry which is preliminary data.</text>
</comment>
<evidence type="ECO:0000256" key="8">
    <source>
        <dbReference type="ARBA" id="ARBA00023004"/>
    </source>
</evidence>
<keyword evidence="7" id="KW-0560">Oxidoreductase</keyword>
<dbReference type="SUPFAM" id="SSF51905">
    <property type="entry name" value="FAD/NAD(P)-binding domain"/>
    <property type="match status" value="1"/>
</dbReference>
<feature type="domain" description="FAD/NAD(P)-binding" evidence="11">
    <location>
        <begin position="387"/>
        <end position="606"/>
    </location>
</feature>
<sequence>MLYPHLFSPLTVRGVTLKNRVDFPAMATKMGADGGYVTDALIDYHVARARGGCGLLTVEATSVHKPTAPRNFMSIADDSYLEGWIRFNEAVHAAGGKTCIQLWQGGIITPGQDPATYAVIPSDMPVAPGVVLPGATVETIAEVVQAWGEAAARAVAAGFDVLEFHAGHNYSPEMFLSPGFNHRTDEYGGSAENRMRYPLECIDAIRAAIPDDVPLMMRVSAGDDGVPGGNTVDDVIAFATVAREHGVDMVNVSRGTVMSVNLQVPTMDHDRGFNVHNAAKFKADTGLVTVAVGRINDPQQAEEIIASGQADMVVMGRAQIADAEFCNKAMAGEEWRIIRCIGCNQGCFDRIAAANASTFPHISCLQNPAVGREAEFRIPKTDNPRTILVAGGGIGGMEAAERLHALGHKPILCEASARLGGQFYMAGLAPRKQEMSDAALSRASTLEHFGVDVRLSTPVTPDLIDQVAPDEVIIAIGSTPITLDLEGSDQNSVIDTETVLTGYSQLTGDVVVIGGGLVGLEVAEYLAQNDPRVTSVTVVEMGSEVGRDLGTLRKQEVLTHLALHEVATVVDTRCLRINAEGVVVEHDGEVSTIPATGVVVAVGSRSLDTTELTDHCLARRIPFHIIGDARSPRRAIDAVAEAAEVAISVR</sequence>
<protein>
    <submittedName>
        <fullName evidence="12">FAD-dependent oxidoreductase</fullName>
    </submittedName>
</protein>
<dbReference type="EMBL" id="JACSQV010000002">
    <property type="protein sequence ID" value="MBD7917172.1"/>
    <property type="molecule type" value="Genomic_DNA"/>
</dbReference>